<dbReference type="OrthoDB" id="286048at2"/>
<dbReference type="Pfam" id="PF07927">
    <property type="entry name" value="HicA_toxin"/>
    <property type="match status" value="1"/>
</dbReference>
<evidence type="ECO:0000256" key="1">
    <source>
        <dbReference type="ARBA" id="ARBA00006620"/>
    </source>
</evidence>
<dbReference type="SUPFAM" id="SSF54786">
    <property type="entry name" value="YcfA/nrd intein domain"/>
    <property type="match status" value="1"/>
</dbReference>
<evidence type="ECO:0000256" key="7">
    <source>
        <dbReference type="ARBA" id="ARBA00023016"/>
    </source>
</evidence>
<comment type="similarity">
    <text evidence="1">Belongs to the HicA mRNA interferase family.</text>
</comment>
<dbReference type="Proteomes" id="UP000051580">
    <property type="component" value="Unassembled WGS sequence"/>
</dbReference>
<proteinExistence type="inferred from homology"/>
<keyword evidence="4" id="KW-0255">Endonuclease</keyword>
<dbReference type="GO" id="GO:0004519">
    <property type="term" value="F:endonuclease activity"/>
    <property type="evidence" value="ECO:0007669"/>
    <property type="project" value="UniProtKB-KW"/>
</dbReference>
<evidence type="ECO:0000256" key="5">
    <source>
        <dbReference type="ARBA" id="ARBA00022801"/>
    </source>
</evidence>
<keyword evidence="9" id="KW-1185">Reference proteome</keyword>
<evidence type="ECO:0000313" key="8">
    <source>
        <dbReference type="EMBL" id="KRL95678.1"/>
    </source>
</evidence>
<evidence type="ECO:0000256" key="2">
    <source>
        <dbReference type="ARBA" id="ARBA00022649"/>
    </source>
</evidence>
<keyword evidence="3" id="KW-0540">Nuclease</keyword>
<dbReference type="Gene3D" id="3.30.920.30">
    <property type="entry name" value="Hypothetical protein"/>
    <property type="match status" value="1"/>
</dbReference>
<dbReference type="AlphaFoldDB" id="A0A0R1URJ5"/>
<dbReference type="InterPro" id="IPR038570">
    <property type="entry name" value="HicA_sf"/>
</dbReference>
<dbReference type="EMBL" id="AZFS01000045">
    <property type="protein sequence ID" value="KRL95678.1"/>
    <property type="molecule type" value="Genomic_DNA"/>
</dbReference>
<accession>A0A0R1URJ5</accession>
<keyword evidence="5" id="KW-0378">Hydrolase</keyword>
<reference evidence="8 9" key="1">
    <citation type="journal article" date="2015" name="Genome Announc.">
        <title>Expanding the biotechnology potential of lactobacilli through comparative genomics of 213 strains and associated genera.</title>
        <authorList>
            <person name="Sun Z."/>
            <person name="Harris H.M."/>
            <person name="McCann A."/>
            <person name="Guo C."/>
            <person name="Argimon S."/>
            <person name="Zhang W."/>
            <person name="Yang X."/>
            <person name="Jeffery I.B."/>
            <person name="Cooney J.C."/>
            <person name="Kagawa T.F."/>
            <person name="Liu W."/>
            <person name="Song Y."/>
            <person name="Salvetti E."/>
            <person name="Wrobel A."/>
            <person name="Rasinkangas P."/>
            <person name="Parkhill J."/>
            <person name="Rea M.C."/>
            <person name="O'Sullivan O."/>
            <person name="Ritari J."/>
            <person name="Douillard F.P."/>
            <person name="Paul Ross R."/>
            <person name="Yang R."/>
            <person name="Briner A.E."/>
            <person name="Felis G.E."/>
            <person name="de Vos W.M."/>
            <person name="Barrangou R."/>
            <person name="Klaenhammer T.R."/>
            <person name="Caufield P.W."/>
            <person name="Cui Y."/>
            <person name="Zhang H."/>
            <person name="O'Toole P.W."/>
        </authorList>
    </citation>
    <scope>NUCLEOTIDE SEQUENCE [LARGE SCALE GENOMIC DNA]</scope>
    <source>
        <strain evidence="8 9">DSM 16381</strain>
    </source>
</reference>
<keyword evidence="7" id="KW-0346">Stress response</keyword>
<keyword evidence="2" id="KW-1277">Toxin-antitoxin system</keyword>
<evidence type="ECO:0008006" key="10">
    <source>
        <dbReference type="Google" id="ProtNLM"/>
    </source>
</evidence>
<dbReference type="GO" id="GO:0016787">
    <property type="term" value="F:hydrolase activity"/>
    <property type="evidence" value="ECO:0007669"/>
    <property type="project" value="UniProtKB-KW"/>
</dbReference>
<gene>
    <name evidence="8" type="ORF">FD28_GL002165</name>
</gene>
<organism evidence="8 9">
    <name type="scientific">Levilactobacillus hammesii DSM 16381</name>
    <dbReference type="NCBI Taxonomy" id="1423753"/>
    <lineage>
        <taxon>Bacteria</taxon>
        <taxon>Bacillati</taxon>
        <taxon>Bacillota</taxon>
        <taxon>Bacilli</taxon>
        <taxon>Lactobacillales</taxon>
        <taxon>Lactobacillaceae</taxon>
        <taxon>Levilactobacillus</taxon>
    </lineage>
</organism>
<comment type="caution">
    <text evidence="8">The sequence shown here is derived from an EMBL/GenBank/DDBJ whole genome shotgun (WGS) entry which is preliminary data.</text>
</comment>
<evidence type="ECO:0000256" key="6">
    <source>
        <dbReference type="ARBA" id="ARBA00022884"/>
    </source>
</evidence>
<dbReference type="RefSeq" id="WP_057732661.1">
    <property type="nucleotide sequence ID" value="NZ_AZFS01000045.1"/>
</dbReference>
<evidence type="ECO:0000256" key="4">
    <source>
        <dbReference type="ARBA" id="ARBA00022759"/>
    </source>
</evidence>
<dbReference type="InterPro" id="IPR012933">
    <property type="entry name" value="HicA_mRNA_interferase"/>
</dbReference>
<dbReference type="GO" id="GO:0003729">
    <property type="term" value="F:mRNA binding"/>
    <property type="evidence" value="ECO:0007669"/>
    <property type="project" value="InterPro"/>
</dbReference>
<dbReference type="PATRIC" id="fig|1423753.3.peg.2273"/>
<name>A0A0R1URJ5_9LACO</name>
<dbReference type="STRING" id="1423753.FD28_GL002165"/>
<sequence length="63" mass="7292">MKIIAKDILDRLAKEGFVETRVKGDHHRFEDGHGHKVSVPYARVKDTISPTTYRFIKLQAGWK</sequence>
<protein>
    <recommendedName>
        <fullName evidence="10">Periplasmic or secreted lipoprotein</fullName>
    </recommendedName>
</protein>
<evidence type="ECO:0000256" key="3">
    <source>
        <dbReference type="ARBA" id="ARBA00022722"/>
    </source>
</evidence>
<evidence type="ECO:0000313" key="9">
    <source>
        <dbReference type="Proteomes" id="UP000051580"/>
    </source>
</evidence>
<keyword evidence="6" id="KW-0694">RNA-binding</keyword>